<dbReference type="PRINTS" id="PR00038">
    <property type="entry name" value="HTHLUXR"/>
</dbReference>
<sequence>MEDKSLQLAPIWKRFPQLFSEKQLEISESTIIQMISEMLVIGDHYYFILNVADGSVQHVAANCLSMHNLENTPAHVQEIIDLIHPDDLPYVLRAEEVCHQKIAKQEAEERKNLKACYCFRMKMNNGKYQLFHHQSIPVLFDEHGKIVSTVNIHTNIDHISKKNSLIAHVIGINNNNSFYQFNLSKKISIGKKPNNPLTTRESDILQYVAKGYSSIQIAELLGISDQTVRVHRKNILKKTQTINSSSLIKYCVEMGWL</sequence>
<comment type="caution">
    <text evidence="5">The sequence shown here is derived from an EMBL/GenBank/DDBJ whole genome shotgun (WGS) entry which is preliminary data.</text>
</comment>
<protein>
    <recommendedName>
        <fullName evidence="4">HTH luxR-type domain-containing protein</fullName>
    </recommendedName>
</protein>
<dbReference type="RefSeq" id="WP_344675555.1">
    <property type="nucleotide sequence ID" value="NZ_BAAAZI010000012.1"/>
</dbReference>
<evidence type="ECO:0000256" key="1">
    <source>
        <dbReference type="ARBA" id="ARBA00023015"/>
    </source>
</evidence>
<keyword evidence="2" id="KW-0238">DNA-binding</keyword>
<dbReference type="SUPFAM" id="SSF46894">
    <property type="entry name" value="C-terminal effector domain of the bipartite response regulators"/>
    <property type="match status" value="1"/>
</dbReference>
<keyword evidence="3" id="KW-0804">Transcription</keyword>
<dbReference type="PANTHER" id="PTHR44688:SF16">
    <property type="entry name" value="DNA-BINDING TRANSCRIPTIONAL ACTIVATOR DEVR_DOSR"/>
    <property type="match status" value="1"/>
</dbReference>
<evidence type="ECO:0000256" key="2">
    <source>
        <dbReference type="ARBA" id="ARBA00023125"/>
    </source>
</evidence>
<feature type="domain" description="HTH luxR-type" evidence="4">
    <location>
        <begin position="190"/>
        <end position="255"/>
    </location>
</feature>
<dbReference type="SMART" id="SM00421">
    <property type="entry name" value="HTH_LUXR"/>
    <property type="match status" value="1"/>
</dbReference>
<evidence type="ECO:0000313" key="6">
    <source>
        <dbReference type="Proteomes" id="UP001500101"/>
    </source>
</evidence>
<dbReference type="CDD" id="cd06170">
    <property type="entry name" value="LuxR_C_like"/>
    <property type="match status" value="1"/>
</dbReference>
<proteinExistence type="predicted"/>
<evidence type="ECO:0000313" key="5">
    <source>
        <dbReference type="EMBL" id="GAA4145513.1"/>
    </source>
</evidence>
<dbReference type="InterPro" id="IPR000792">
    <property type="entry name" value="Tscrpt_reg_LuxR_C"/>
</dbReference>
<dbReference type="Gene3D" id="3.30.450.20">
    <property type="entry name" value="PAS domain"/>
    <property type="match status" value="1"/>
</dbReference>
<dbReference type="EMBL" id="BAAAZI010000012">
    <property type="protein sequence ID" value="GAA4145513.1"/>
    <property type="molecule type" value="Genomic_DNA"/>
</dbReference>
<dbReference type="InterPro" id="IPR036388">
    <property type="entry name" value="WH-like_DNA-bd_sf"/>
</dbReference>
<gene>
    <name evidence="5" type="ORF">GCM10022216_29490</name>
</gene>
<dbReference type="Gene3D" id="1.10.10.10">
    <property type="entry name" value="Winged helix-like DNA-binding domain superfamily/Winged helix DNA-binding domain"/>
    <property type="match status" value="1"/>
</dbReference>
<organism evidence="5 6">
    <name type="scientific">Sphingobacterium kyonggiense</name>
    <dbReference type="NCBI Taxonomy" id="714075"/>
    <lineage>
        <taxon>Bacteria</taxon>
        <taxon>Pseudomonadati</taxon>
        <taxon>Bacteroidota</taxon>
        <taxon>Sphingobacteriia</taxon>
        <taxon>Sphingobacteriales</taxon>
        <taxon>Sphingobacteriaceae</taxon>
        <taxon>Sphingobacterium</taxon>
    </lineage>
</organism>
<reference evidence="6" key="1">
    <citation type="journal article" date="2019" name="Int. J. Syst. Evol. Microbiol.">
        <title>The Global Catalogue of Microorganisms (GCM) 10K type strain sequencing project: providing services to taxonomists for standard genome sequencing and annotation.</title>
        <authorList>
            <consortium name="The Broad Institute Genomics Platform"/>
            <consortium name="The Broad Institute Genome Sequencing Center for Infectious Disease"/>
            <person name="Wu L."/>
            <person name="Ma J."/>
        </authorList>
    </citation>
    <scope>NUCLEOTIDE SEQUENCE [LARGE SCALE GENOMIC DNA]</scope>
    <source>
        <strain evidence="6">JCM 16704</strain>
    </source>
</reference>
<accession>A0ABP7Z1T3</accession>
<dbReference type="Pfam" id="PF00196">
    <property type="entry name" value="GerE"/>
    <property type="match status" value="1"/>
</dbReference>
<dbReference type="Proteomes" id="UP001500101">
    <property type="component" value="Unassembled WGS sequence"/>
</dbReference>
<keyword evidence="1" id="KW-0805">Transcription regulation</keyword>
<dbReference type="PROSITE" id="PS00622">
    <property type="entry name" value="HTH_LUXR_1"/>
    <property type="match status" value="1"/>
</dbReference>
<evidence type="ECO:0000259" key="4">
    <source>
        <dbReference type="PROSITE" id="PS50043"/>
    </source>
</evidence>
<evidence type="ECO:0000256" key="3">
    <source>
        <dbReference type="ARBA" id="ARBA00023163"/>
    </source>
</evidence>
<name>A0ABP7Z1T3_9SPHI</name>
<dbReference type="PROSITE" id="PS50043">
    <property type="entry name" value="HTH_LUXR_2"/>
    <property type="match status" value="1"/>
</dbReference>
<dbReference type="InterPro" id="IPR016032">
    <property type="entry name" value="Sig_transdc_resp-reg_C-effctor"/>
</dbReference>
<dbReference type="PANTHER" id="PTHR44688">
    <property type="entry name" value="DNA-BINDING TRANSCRIPTIONAL ACTIVATOR DEVR_DOSR"/>
    <property type="match status" value="1"/>
</dbReference>
<keyword evidence="6" id="KW-1185">Reference proteome</keyword>